<sequence length="506" mass="56377">MAPPTYQSQGSPTTSHDDLFTASSSSQDTRPRSMQQTTMASVHAMIRAQEMHDYHNIQHVNCAPPRARSNKRARSPSRVRCYTTKSTTGDHDQPSPGAPQSSSATQNFQNALSISSDESRSAQESDETLSSTNPSHAEDPEEGRPSKKVKIERAGTGAEVTIASGSVAQSWRPSEDLIGDESGEEHHAGLKQEHSSTMMKVERHHEREVSEADSWPDFIAAVKPEPFRQNVQAGWAGQTQPPEIDDQESDTGSNVVHDTTFWDEKAADDVQARADSSQMHYAHAHAHTEAQTHAASPLANPEPREDYLTPAARELANGFMRQYNLIVAEREEREAREAHEAHWQNTWAIAGRAPLPEHLRETLPQPLPEYHQPPIPADMPDAIPAAEPDPIPAVDPDAIPADLPEEAILSDADIEAIQYEARIELLNRDLNLAREGLELGRRIIEGLQRSREALQRDRERLIGEREGWLRERERLMGEVREARAGEEAAESKYAAAKMVMRARMRH</sequence>
<feature type="compositionally biased region" description="Basic and acidic residues" evidence="2">
    <location>
        <begin position="136"/>
        <end position="153"/>
    </location>
</feature>
<gene>
    <name evidence="3" type="ORF">BDZ85DRAFT_17814</name>
</gene>
<protein>
    <submittedName>
        <fullName evidence="3">Uncharacterized protein</fullName>
    </submittedName>
</protein>
<keyword evidence="4" id="KW-1185">Reference proteome</keyword>
<feature type="compositionally biased region" description="Polar residues" evidence="2">
    <location>
        <begin position="21"/>
        <end position="40"/>
    </location>
</feature>
<feature type="compositionally biased region" description="Polar residues" evidence="2">
    <location>
        <begin position="105"/>
        <end position="116"/>
    </location>
</feature>
<name>A0A6A6G7G8_9PEZI</name>
<feature type="compositionally biased region" description="Low complexity" evidence="2">
    <location>
        <begin position="94"/>
        <end position="104"/>
    </location>
</feature>
<feature type="region of interest" description="Disordered" evidence="2">
    <location>
        <begin position="233"/>
        <end position="255"/>
    </location>
</feature>
<feature type="region of interest" description="Disordered" evidence="2">
    <location>
        <begin position="269"/>
        <end position="305"/>
    </location>
</feature>
<organism evidence="3 4">
    <name type="scientific">Elsinoe ampelina</name>
    <dbReference type="NCBI Taxonomy" id="302913"/>
    <lineage>
        <taxon>Eukaryota</taxon>
        <taxon>Fungi</taxon>
        <taxon>Dikarya</taxon>
        <taxon>Ascomycota</taxon>
        <taxon>Pezizomycotina</taxon>
        <taxon>Dothideomycetes</taxon>
        <taxon>Dothideomycetidae</taxon>
        <taxon>Myriangiales</taxon>
        <taxon>Elsinoaceae</taxon>
        <taxon>Elsinoe</taxon>
    </lineage>
</organism>
<reference evidence="4" key="1">
    <citation type="journal article" date="2020" name="Stud. Mycol.">
        <title>101 Dothideomycetes genomes: A test case for predicting lifestyles and emergence of pathogens.</title>
        <authorList>
            <person name="Haridas S."/>
            <person name="Albert R."/>
            <person name="Binder M."/>
            <person name="Bloem J."/>
            <person name="LaButti K."/>
            <person name="Salamov A."/>
            <person name="Andreopoulos B."/>
            <person name="Baker S."/>
            <person name="Barry K."/>
            <person name="Bills G."/>
            <person name="Bluhm B."/>
            <person name="Cannon C."/>
            <person name="Castanera R."/>
            <person name="Culley D."/>
            <person name="Daum C."/>
            <person name="Ezra D."/>
            <person name="Gonzalez J."/>
            <person name="Henrissat B."/>
            <person name="Kuo A."/>
            <person name="Liang C."/>
            <person name="Lipzen A."/>
            <person name="Lutzoni F."/>
            <person name="Magnuson J."/>
            <person name="Mondo S."/>
            <person name="Nolan M."/>
            <person name="Ohm R."/>
            <person name="Pangilinan J."/>
            <person name="Park H.-J."/>
            <person name="Ramirez L."/>
            <person name="Alfaro M."/>
            <person name="Sun H."/>
            <person name="Tritt A."/>
            <person name="Yoshinaga Y."/>
            <person name="Zwiers L.-H."/>
            <person name="Turgeon B."/>
            <person name="Goodwin S."/>
            <person name="Spatafora J."/>
            <person name="Crous P."/>
            <person name="Grigoriev I."/>
        </authorList>
    </citation>
    <scope>NUCLEOTIDE SEQUENCE [LARGE SCALE GENOMIC DNA]</scope>
    <source>
        <strain evidence="4">CECT 20119</strain>
    </source>
</reference>
<feature type="compositionally biased region" description="Basic residues" evidence="2">
    <location>
        <begin position="68"/>
        <end position="77"/>
    </location>
</feature>
<feature type="compositionally biased region" description="Polar residues" evidence="2">
    <location>
        <begin position="1"/>
        <end position="14"/>
    </location>
</feature>
<feature type="coiled-coil region" evidence="1">
    <location>
        <begin position="409"/>
        <end position="471"/>
    </location>
</feature>
<dbReference type="Proteomes" id="UP000799538">
    <property type="component" value="Unassembled WGS sequence"/>
</dbReference>
<proteinExistence type="predicted"/>
<feature type="compositionally biased region" description="Polar residues" evidence="2">
    <location>
        <begin position="163"/>
        <end position="172"/>
    </location>
</feature>
<feature type="region of interest" description="Disordered" evidence="2">
    <location>
        <begin position="1"/>
        <end position="212"/>
    </location>
</feature>
<evidence type="ECO:0000313" key="4">
    <source>
        <dbReference type="Proteomes" id="UP000799538"/>
    </source>
</evidence>
<dbReference type="AlphaFoldDB" id="A0A6A6G7G8"/>
<keyword evidence="1" id="KW-0175">Coiled coil</keyword>
<dbReference type="EMBL" id="ML992510">
    <property type="protein sequence ID" value="KAF2221488.1"/>
    <property type="molecule type" value="Genomic_DNA"/>
</dbReference>
<dbReference type="OrthoDB" id="10519171at2759"/>
<evidence type="ECO:0000256" key="2">
    <source>
        <dbReference type="SAM" id="MobiDB-lite"/>
    </source>
</evidence>
<accession>A0A6A6G7G8</accession>
<evidence type="ECO:0000313" key="3">
    <source>
        <dbReference type="EMBL" id="KAF2221488.1"/>
    </source>
</evidence>
<feature type="compositionally biased region" description="Basic and acidic residues" evidence="2">
    <location>
        <begin position="184"/>
        <end position="210"/>
    </location>
</feature>
<evidence type="ECO:0000256" key="1">
    <source>
        <dbReference type="SAM" id="Coils"/>
    </source>
</evidence>